<reference evidence="1 2" key="1">
    <citation type="submission" date="2017-10" db="EMBL/GenBank/DDBJ databases">
        <title>Whole genome sequencing of Pseudoxanthomonas broegbernensis DSM 12573(T).</title>
        <authorList>
            <person name="Kumar S."/>
            <person name="Bansal K."/>
            <person name="Kaur A."/>
            <person name="Patil P."/>
            <person name="Sharma S."/>
            <person name="Patil P.B."/>
        </authorList>
    </citation>
    <scope>NUCLEOTIDE SEQUENCE [LARGE SCALE GENOMIC DNA]</scope>
    <source>
        <strain evidence="1 2">DSM 12573</strain>
    </source>
</reference>
<name>A0A7V8K783_9GAMM</name>
<evidence type="ECO:0000313" key="1">
    <source>
        <dbReference type="EMBL" id="KAF1686734.1"/>
    </source>
</evidence>
<keyword evidence="2" id="KW-1185">Reference proteome</keyword>
<dbReference type="RefSeq" id="WP_162310855.1">
    <property type="nucleotide sequence ID" value="NZ_JACHGU010000001.1"/>
</dbReference>
<accession>A0A7V8K783</accession>
<organism evidence="1 2">
    <name type="scientific">Pseudoxanthomonas broegbernensis</name>
    <dbReference type="NCBI Taxonomy" id="83619"/>
    <lineage>
        <taxon>Bacteria</taxon>
        <taxon>Pseudomonadati</taxon>
        <taxon>Pseudomonadota</taxon>
        <taxon>Gammaproteobacteria</taxon>
        <taxon>Lysobacterales</taxon>
        <taxon>Lysobacteraceae</taxon>
        <taxon>Pseudoxanthomonas</taxon>
    </lineage>
</organism>
<gene>
    <name evidence="1" type="ORF">B1992_07480</name>
</gene>
<sequence length="134" mass="15067">MRRIPREAWVLVADGASARLFRNLGSETGQVRLHQEESLVLDPAEGVMPTVLPADTPLREAEEASFARQLAQRLNQEALGGRFRHLVLAADPQTLGQIRPLLHEEVRARLLAEVPKNYTNARREDIERALAPEF</sequence>
<dbReference type="Proteomes" id="UP000462066">
    <property type="component" value="Unassembled WGS sequence"/>
</dbReference>
<comment type="caution">
    <text evidence="1">The sequence shown here is derived from an EMBL/GenBank/DDBJ whole genome shotgun (WGS) entry which is preliminary data.</text>
</comment>
<dbReference type="EMBL" id="MWIP01000005">
    <property type="protein sequence ID" value="KAF1686734.1"/>
    <property type="molecule type" value="Genomic_DNA"/>
</dbReference>
<evidence type="ECO:0000313" key="2">
    <source>
        <dbReference type="Proteomes" id="UP000462066"/>
    </source>
</evidence>
<dbReference type="Pfam" id="PF18856">
    <property type="entry name" value="baeRF_family12"/>
    <property type="match status" value="1"/>
</dbReference>
<proteinExistence type="predicted"/>
<protein>
    <submittedName>
        <fullName evidence="1">Host attachment protein</fullName>
    </submittedName>
</protein>
<dbReference type="AlphaFoldDB" id="A0A7V8K783"/>
<dbReference type="InterPro" id="IPR041374">
    <property type="entry name" value="BaeRF_family12"/>
</dbReference>